<feature type="region of interest" description="Disordered" evidence="1">
    <location>
        <begin position="45"/>
        <end position="85"/>
    </location>
</feature>
<dbReference type="InParanoid" id="B8M991"/>
<sequence length="325" mass="37451">MPQSDSPTYLHPQSWDPMMCDVQTESLSTTMDDLFSFLNPPSESAGHDLLQGVPDQPTPLGISHLYPPTPRDSAQQSSGEEQSPLDPEFLYAKNPLFALSRLNHFLVESHLLLQTQSCPPPWRISMVDVNERTEFVDIVKVWTKSSKQSDESEKEKDEGRSFDFYNIPPAKYTLVKPTILMIISTYLLFVRMFDVIFSRLIFVLRDFPNEAAKVRFEPGFEMGGFPLPQGYLYLKIIVQAFEHQIEFIESSLGLPAEYRVSEISHLTERQEQDHFSVFNKPKYQILLKAAMTQALEDDDQEDENANEILRLREKLSRIKELLQRS</sequence>
<evidence type="ECO:0000313" key="2">
    <source>
        <dbReference type="EMBL" id="EED17386.1"/>
    </source>
</evidence>
<reference evidence="3" key="1">
    <citation type="journal article" date="2015" name="Genome Announc.">
        <title>Genome sequence of the AIDS-associated pathogen Penicillium marneffei (ATCC18224) and its near taxonomic relative Talaromyces stipitatus (ATCC10500).</title>
        <authorList>
            <person name="Nierman W.C."/>
            <person name="Fedorova-Abrams N.D."/>
            <person name="Andrianopoulos A."/>
        </authorList>
    </citation>
    <scope>NUCLEOTIDE SEQUENCE [LARGE SCALE GENOMIC DNA]</scope>
    <source>
        <strain evidence="3">ATCC 10500 / CBS 375.48 / QM 6759 / NRRL 1006</strain>
    </source>
</reference>
<dbReference type="AlphaFoldDB" id="B8M991"/>
<dbReference type="PhylomeDB" id="B8M991"/>
<protein>
    <submittedName>
        <fullName evidence="2">Uncharacterized protein</fullName>
    </submittedName>
</protein>
<dbReference type="STRING" id="441959.B8M991"/>
<dbReference type="OrthoDB" id="4225295at2759"/>
<dbReference type="GeneID" id="8098874"/>
<organism evidence="2 3">
    <name type="scientific">Talaromyces stipitatus (strain ATCC 10500 / CBS 375.48 / QM 6759 / NRRL 1006)</name>
    <name type="common">Penicillium stipitatum</name>
    <dbReference type="NCBI Taxonomy" id="441959"/>
    <lineage>
        <taxon>Eukaryota</taxon>
        <taxon>Fungi</taxon>
        <taxon>Dikarya</taxon>
        <taxon>Ascomycota</taxon>
        <taxon>Pezizomycotina</taxon>
        <taxon>Eurotiomycetes</taxon>
        <taxon>Eurotiomycetidae</taxon>
        <taxon>Eurotiales</taxon>
        <taxon>Trichocomaceae</taxon>
        <taxon>Talaromyces</taxon>
        <taxon>Talaromyces sect. Talaromyces</taxon>
    </lineage>
</organism>
<evidence type="ECO:0000313" key="3">
    <source>
        <dbReference type="Proteomes" id="UP000001745"/>
    </source>
</evidence>
<dbReference type="RefSeq" id="XP_002481378.1">
    <property type="nucleotide sequence ID" value="XM_002481333.1"/>
</dbReference>
<dbReference type="VEuPathDB" id="FungiDB:TSTA_112190"/>
<keyword evidence="3" id="KW-1185">Reference proteome</keyword>
<dbReference type="Proteomes" id="UP000001745">
    <property type="component" value="Unassembled WGS sequence"/>
</dbReference>
<gene>
    <name evidence="2" type="ORF">TSTA_112190</name>
</gene>
<dbReference type="HOGENOM" id="CLU_057155_0_0_1"/>
<proteinExistence type="predicted"/>
<dbReference type="EMBL" id="EQ962655">
    <property type="protein sequence ID" value="EED17386.1"/>
    <property type="molecule type" value="Genomic_DNA"/>
</dbReference>
<evidence type="ECO:0000256" key="1">
    <source>
        <dbReference type="SAM" id="MobiDB-lite"/>
    </source>
</evidence>
<accession>B8M991</accession>
<feature type="compositionally biased region" description="Polar residues" evidence="1">
    <location>
        <begin position="72"/>
        <end position="81"/>
    </location>
</feature>
<name>B8M991_TALSN</name>